<dbReference type="AlphaFoldDB" id="A0AAV5A2L1"/>
<dbReference type="InterPro" id="IPR040750">
    <property type="entry name" value="eIF3m_C_helix"/>
</dbReference>
<comment type="subcellular location">
    <subcellularLocation>
        <location evidence="5">Cytoplasm</location>
    </subcellularLocation>
</comment>
<keyword evidence="8" id="KW-1185">Reference proteome</keyword>
<dbReference type="PROSITE" id="PS50250">
    <property type="entry name" value="PCI"/>
    <property type="match status" value="1"/>
</dbReference>
<dbReference type="GO" id="GO:0071541">
    <property type="term" value="C:eukaryotic translation initiation factor 3 complex, eIF3m"/>
    <property type="evidence" value="ECO:0007669"/>
    <property type="project" value="UniProtKB-UniRule"/>
</dbReference>
<keyword evidence="4 5" id="KW-0648">Protein biosynthesis</keyword>
<evidence type="ECO:0000256" key="2">
    <source>
        <dbReference type="ARBA" id="ARBA00022490"/>
    </source>
</evidence>
<dbReference type="HAMAP" id="MF_03012">
    <property type="entry name" value="eIF3m"/>
    <property type="match status" value="1"/>
</dbReference>
<dbReference type="GO" id="GO:0016282">
    <property type="term" value="C:eukaryotic 43S preinitiation complex"/>
    <property type="evidence" value="ECO:0007669"/>
    <property type="project" value="UniProtKB-UniRule"/>
</dbReference>
<dbReference type="GO" id="GO:0033290">
    <property type="term" value="C:eukaryotic 48S preinitiation complex"/>
    <property type="evidence" value="ECO:0007669"/>
    <property type="project" value="UniProtKB-UniRule"/>
</dbReference>
<dbReference type="Pfam" id="PF18005">
    <property type="entry name" value="eIF3m_C_helix"/>
    <property type="match status" value="1"/>
</dbReference>
<name>A0AAV5A2L1_9AGAM</name>
<comment type="subunit">
    <text evidence="5">Component of the eukaryotic translation initiation factor 3 (eIF-3) complex.</text>
</comment>
<dbReference type="PANTHER" id="PTHR15350">
    <property type="entry name" value="COP9 SIGNALOSOME COMPLEX SUBUNIT 7/DENDRITIC CELL PROTEIN GA17"/>
    <property type="match status" value="1"/>
</dbReference>
<dbReference type="GO" id="GO:0001732">
    <property type="term" value="P:formation of cytoplasmic translation initiation complex"/>
    <property type="evidence" value="ECO:0007669"/>
    <property type="project" value="UniProtKB-UniRule"/>
</dbReference>
<accession>A0AAV5A2L1</accession>
<feature type="domain" description="PCI" evidence="6">
    <location>
        <begin position="192"/>
        <end position="367"/>
    </location>
</feature>
<organism evidence="7 8">
    <name type="scientific">Clathrus columnatus</name>
    <dbReference type="NCBI Taxonomy" id="1419009"/>
    <lineage>
        <taxon>Eukaryota</taxon>
        <taxon>Fungi</taxon>
        <taxon>Dikarya</taxon>
        <taxon>Basidiomycota</taxon>
        <taxon>Agaricomycotina</taxon>
        <taxon>Agaricomycetes</taxon>
        <taxon>Phallomycetidae</taxon>
        <taxon>Phallales</taxon>
        <taxon>Clathraceae</taxon>
        <taxon>Clathrus</taxon>
    </lineage>
</organism>
<evidence type="ECO:0000256" key="1">
    <source>
        <dbReference type="ARBA" id="ARBA00008482"/>
    </source>
</evidence>
<dbReference type="SMART" id="SM00088">
    <property type="entry name" value="PINT"/>
    <property type="match status" value="1"/>
</dbReference>
<dbReference type="EMBL" id="BPWL01000002">
    <property type="protein sequence ID" value="GJJ07235.1"/>
    <property type="molecule type" value="Genomic_DNA"/>
</dbReference>
<keyword evidence="3 5" id="KW-0396">Initiation factor</keyword>
<evidence type="ECO:0000313" key="7">
    <source>
        <dbReference type="EMBL" id="GJJ07235.1"/>
    </source>
</evidence>
<dbReference type="Pfam" id="PF01399">
    <property type="entry name" value="PCI"/>
    <property type="match status" value="1"/>
</dbReference>
<evidence type="ECO:0000313" key="8">
    <source>
        <dbReference type="Proteomes" id="UP001050691"/>
    </source>
</evidence>
<dbReference type="PANTHER" id="PTHR15350:SF2">
    <property type="entry name" value="EUKARYOTIC TRANSLATION INITIATION FACTOR 3 SUBUNIT M"/>
    <property type="match status" value="1"/>
</dbReference>
<proteinExistence type="inferred from homology"/>
<keyword evidence="2 5" id="KW-0963">Cytoplasm</keyword>
<dbReference type="InterPro" id="IPR045237">
    <property type="entry name" value="COPS7/eIF3m"/>
</dbReference>
<evidence type="ECO:0000259" key="6">
    <source>
        <dbReference type="PROSITE" id="PS50250"/>
    </source>
</evidence>
<comment type="similarity">
    <text evidence="5">Belongs to the eIF-3 subunit M family.</text>
</comment>
<reference evidence="7" key="1">
    <citation type="submission" date="2021-10" db="EMBL/GenBank/DDBJ databases">
        <title>De novo Genome Assembly of Clathrus columnatus (Basidiomycota, Fungi) Using Illumina and Nanopore Sequence Data.</title>
        <authorList>
            <person name="Ogiso-Tanaka E."/>
            <person name="Itagaki H."/>
            <person name="Hosoya T."/>
            <person name="Hosaka K."/>
        </authorList>
    </citation>
    <scope>NUCLEOTIDE SEQUENCE</scope>
    <source>
        <strain evidence="7">MO-923</strain>
    </source>
</reference>
<protein>
    <recommendedName>
        <fullName evidence="5">Eukaryotic translation initiation factor 3 subunit M</fullName>
        <shortName evidence="5">eIF3m</shortName>
    </recommendedName>
</protein>
<evidence type="ECO:0000256" key="4">
    <source>
        <dbReference type="ARBA" id="ARBA00022917"/>
    </source>
</evidence>
<evidence type="ECO:0000256" key="3">
    <source>
        <dbReference type="ARBA" id="ARBA00022540"/>
    </source>
</evidence>
<comment type="function">
    <text evidence="5">Component of the eukaryotic translation initiation factor 3 (eIF-3) complex, which is involved in protein synthesis of a specialized repertoire of mRNAs and, together with other initiation factors, stimulates binding of mRNA and methionyl-tRNAi to the 40S ribosome. The eIF-3 complex specifically targets and initiates translation of a subset of mRNAs involved in cell proliferation.</text>
</comment>
<gene>
    <name evidence="7" type="ORF">Clacol_001435</name>
</gene>
<dbReference type="GO" id="GO:0003743">
    <property type="term" value="F:translation initiation factor activity"/>
    <property type="evidence" value="ECO:0007669"/>
    <property type="project" value="UniProtKB-UniRule"/>
</dbReference>
<comment type="similarity">
    <text evidence="1">Belongs to the CSN7/EIF3M family. CSN7 subfamily.</text>
</comment>
<sequence length="428" mass="47945">MADSLSIFGEGTFEEQIQELVKYLARPESEEGRSKLIQPFQEALASSENQVPVADIEPRRKEIVKLLVSEIKGLGDGNEREIEGFFNLVYCHVLSSYPPDSPESTNLVTSLIQAITSTPPTEQTSVKYRLLSHLFNALPNRSTLRPQVYKALLNLATVNEELEVLQLKVSDLERWLDEWDISVDERSEFIKSISDAYAKVGRTEESYSFEVFYVRSIPANSPKAQAAALAVIAKALKLPTVFSFDALLKLNTVRAARDHQLFSLLKILIQGSLTDYQQWVIPNDNILGEFATDLDKRQLERKLKLLILGDLGAKNIGRDVPYHEISSALQIGQDEVEVWVIDVIRSKLLSGRLSQPQQTLHVTRSISRSFDKEEWETIENRLITWKTGLQGILAVITAAKNNVAATTATALSQSSQPQTTRPIQVVQA</sequence>
<evidence type="ECO:0000256" key="5">
    <source>
        <dbReference type="HAMAP-Rule" id="MF_03012"/>
    </source>
</evidence>
<dbReference type="InterPro" id="IPR000717">
    <property type="entry name" value="PCI_dom"/>
</dbReference>
<dbReference type="InterPro" id="IPR027528">
    <property type="entry name" value="eIF3m"/>
</dbReference>
<dbReference type="Proteomes" id="UP001050691">
    <property type="component" value="Unassembled WGS sequence"/>
</dbReference>
<comment type="caution">
    <text evidence="7">The sequence shown here is derived from an EMBL/GenBank/DDBJ whole genome shotgun (WGS) entry which is preliminary data.</text>
</comment>